<dbReference type="PROSITE" id="PS00194">
    <property type="entry name" value="THIOREDOXIN_1"/>
    <property type="match status" value="1"/>
</dbReference>
<protein>
    <submittedName>
        <fullName evidence="8">TlpA family protein disulfide reductase</fullName>
    </submittedName>
</protein>
<dbReference type="InterPro" id="IPR013740">
    <property type="entry name" value="Redoxin"/>
</dbReference>
<keyword evidence="3" id="KW-0812">Transmembrane</keyword>
<gene>
    <name evidence="8" type="ORF">ACFPGP_07850</name>
</gene>
<proteinExistence type="predicted"/>
<comment type="caution">
    <text evidence="8">The sequence shown here is derived from an EMBL/GenBank/DDBJ whole genome shotgun (WGS) entry which is preliminary data.</text>
</comment>
<evidence type="ECO:0000256" key="5">
    <source>
        <dbReference type="ARBA" id="ARBA00023284"/>
    </source>
</evidence>
<dbReference type="PROSITE" id="PS51257">
    <property type="entry name" value="PROKAR_LIPOPROTEIN"/>
    <property type="match status" value="1"/>
</dbReference>
<evidence type="ECO:0000256" key="6">
    <source>
        <dbReference type="SAM" id="SignalP"/>
    </source>
</evidence>
<keyword evidence="6" id="KW-0732">Signal</keyword>
<keyword evidence="5" id="KW-0676">Redox-active center</keyword>
<name>A0ABW0BHX1_9ACTN</name>
<evidence type="ECO:0000256" key="3">
    <source>
        <dbReference type="ARBA" id="ARBA00022968"/>
    </source>
</evidence>
<keyword evidence="2" id="KW-0201">Cytochrome c-type biogenesis</keyword>
<sequence length="206" mass="21234">MRRARRAAGAAAVGLVLVAGLASCGDGGVPVPGAAKVDVDTPELRAAKKAAGVEDCVPGTGEPVEGGLPEVTLPCLGGGPDVDLAALRGPLVVNLWASWCGPCRKEMPEIQAFFEAHGDRVPVLGIDWEDPQVDAAMELVTDTGVTYPLVADPGGDVAVVDDMVVKGLPGIVLVDEDGEVVYRALEVVESPQQLEDLVTEHLGVDL</sequence>
<keyword evidence="9" id="KW-1185">Reference proteome</keyword>
<dbReference type="Pfam" id="PF08534">
    <property type="entry name" value="Redoxin"/>
    <property type="match status" value="1"/>
</dbReference>
<dbReference type="PANTHER" id="PTHR42852">
    <property type="entry name" value="THIOL:DISULFIDE INTERCHANGE PROTEIN DSBE"/>
    <property type="match status" value="1"/>
</dbReference>
<dbReference type="PANTHER" id="PTHR42852:SF6">
    <property type="entry name" value="THIOL:DISULFIDE INTERCHANGE PROTEIN DSBE"/>
    <property type="match status" value="1"/>
</dbReference>
<dbReference type="EMBL" id="JBHSKD010000008">
    <property type="protein sequence ID" value="MFC5176582.1"/>
    <property type="molecule type" value="Genomic_DNA"/>
</dbReference>
<dbReference type="RefSeq" id="WP_378589021.1">
    <property type="nucleotide sequence ID" value="NZ_JBHSKD010000008.1"/>
</dbReference>
<organism evidence="8 9">
    <name type="scientific">Nocardioides taihuensis</name>
    <dbReference type="NCBI Taxonomy" id="1835606"/>
    <lineage>
        <taxon>Bacteria</taxon>
        <taxon>Bacillati</taxon>
        <taxon>Actinomycetota</taxon>
        <taxon>Actinomycetes</taxon>
        <taxon>Propionibacteriales</taxon>
        <taxon>Nocardioidaceae</taxon>
        <taxon>Nocardioides</taxon>
    </lineage>
</organism>
<comment type="subcellular location">
    <subcellularLocation>
        <location evidence="1">Cell envelope</location>
    </subcellularLocation>
</comment>
<feature type="chain" id="PRO_5045770899" evidence="6">
    <location>
        <begin position="25"/>
        <end position="206"/>
    </location>
</feature>
<dbReference type="Proteomes" id="UP001596087">
    <property type="component" value="Unassembled WGS sequence"/>
</dbReference>
<evidence type="ECO:0000256" key="1">
    <source>
        <dbReference type="ARBA" id="ARBA00004196"/>
    </source>
</evidence>
<feature type="signal peptide" evidence="6">
    <location>
        <begin position="1"/>
        <end position="24"/>
    </location>
</feature>
<evidence type="ECO:0000256" key="2">
    <source>
        <dbReference type="ARBA" id="ARBA00022748"/>
    </source>
</evidence>
<keyword evidence="4" id="KW-1015">Disulfide bond</keyword>
<evidence type="ECO:0000259" key="7">
    <source>
        <dbReference type="PROSITE" id="PS51352"/>
    </source>
</evidence>
<reference evidence="9" key="1">
    <citation type="journal article" date="2019" name="Int. J. Syst. Evol. Microbiol.">
        <title>The Global Catalogue of Microorganisms (GCM) 10K type strain sequencing project: providing services to taxonomists for standard genome sequencing and annotation.</title>
        <authorList>
            <consortium name="The Broad Institute Genomics Platform"/>
            <consortium name="The Broad Institute Genome Sequencing Center for Infectious Disease"/>
            <person name="Wu L."/>
            <person name="Ma J."/>
        </authorList>
    </citation>
    <scope>NUCLEOTIDE SEQUENCE [LARGE SCALE GENOMIC DNA]</scope>
    <source>
        <strain evidence="9">DFY41</strain>
    </source>
</reference>
<evidence type="ECO:0000313" key="9">
    <source>
        <dbReference type="Proteomes" id="UP001596087"/>
    </source>
</evidence>
<dbReference type="Gene3D" id="3.40.30.10">
    <property type="entry name" value="Glutaredoxin"/>
    <property type="match status" value="1"/>
</dbReference>
<evidence type="ECO:0000256" key="4">
    <source>
        <dbReference type="ARBA" id="ARBA00023157"/>
    </source>
</evidence>
<keyword evidence="3" id="KW-0735">Signal-anchor</keyword>
<dbReference type="InterPro" id="IPR036249">
    <property type="entry name" value="Thioredoxin-like_sf"/>
</dbReference>
<dbReference type="InterPro" id="IPR050553">
    <property type="entry name" value="Thioredoxin_ResA/DsbE_sf"/>
</dbReference>
<dbReference type="CDD" id="cd02966">
    <property type="entry name" value="TlpA_like_family"/>
    <property type="match status" value="1"/>
</dbReference>
<evidence type="ECO:0000313" key="8">
    <source>
        <dbReference type="EMBL" id="MFC5176582.1"/>
    </source>
</evidence>
<dbReference type="SUPFAM" id="SSF52833">
    <property type="entry name" value="Thioredoxin-like"/>
    <property type="match status" value="1"/>
</dbReference>
<dbReference type="InterPro" id="IPR013766">
    <property type="entry name" value="Thioredoxin_domain"/>
</dbReference>
<feature type="domain" description="Thioredoxin" evidence="7">
    <location>
        <begin position="62"/>
        <end position="203"/>
    </location>
</feature>
<dbReference type="InterPro" id="IPR017937">
    <property type="entry name" value="Thioredoxin_CS"/>
</dbReference>
<dbReference type="PROSITE" id="PS51352">
    <property type="entry name" value="THIOREDOXIN_2"/>
    <property type="match status" value="1"/>
</dbReference>
<accession>A0ABW0BHX1</accession>